<dbReference type="EMBL" id="CP104064">
    <property type="protein sequence ID" value="WAH35602.1"/>
    <property type="molecule type" value="Genomic_DNA"/>
</dbReference>
<dbReference type="InterPro" id="IPR011701">
    <property type="entry name" value="MFS"/>
</dbReference>
<evidence type="ECO:0000256" key="2">
    <source>
        <dbReference type="ARBA" id="ARBA00022448"/>
    </source>
</evidence>
<evidence type="ECO:0000256" key="4">
    <source>
        <dbReference type="ARBA" id="ARBA00022989"/>
    </source>
</evidence>
<dbReference type="InterPro" id="IPR036259">
    <property type="entry name" value="MFS_trans_sf"/>
</dbReference>
<name>A0ABY6YYT8_9BACL</name>
<sequence length="419" mass="45275">MAVQTDKLPMTYLSDESPGQARWRLGILSAGHGVTHMQGAVLPLIYPILMNSMGFGYVELGAMLTFTRLVNGFLQGIWGAVAKYISGRNLIVMENIGVAIGIGVCGLAHNFVELTGLVTFGQIAASPHHPIGSAMLSKWFSSKKRGSAQAIHFATANVATVICPLVATFLITAIGWRDTLYILTIPGLLIGLLILLSLPAEMLVTKSKNQLSFTAGFFEPLKSRHVRRLIATASITAGGKGIGIMQTFLPLFFLNHLHYSKSTTGILFTLFTVTSVIGPMVSGKLSDRFHRARFLSFLLYGACAMSLVMVIFSSAVSNVWVLTPFLMIMGLFVYGYSPVEQTIMSDITSHELQASAYSLFFGMTFAASALWPLILSIIVSHLGFTAFFTVVGLSYLAGALIYWHGNWDVNANVTGVPGS</sequence>
<feature type="domain" description="Major facilitator superfamily (MFS) profile" evidence="7">
    <location>
        <begin position="24"/>
        <end position="410"/>
    </location>
</feature>
<evidence type="ECO:0000313" key="9">
    <source>
        <dbReference type="Proteomes" id="UP001164803"/>
    </source>
</evidence>
<evidence type="ECO:0000259" key="7">
    <source>
        <dbReference type="PROSITE" id="PS50850"/>
    </source>
</evidence>
<dbReference type="PROSITE" id="PS50850">
    <property type="entry name" value="MFS"/>
    <property type="match status" value="1"/>
</dbReference>
<organism evidence="8 9">
    <name type="scientific">Alicyclobacillus dauci</name>
    <dbReference type="NCBI Taxonomy" id="1475485"/>
    <lineage>
        <taxon>Bacteria</taxon>
        <taxon>Bacillati</taxon>
        <taxon>Bacillota</taxon>
        <taxon>Bacilli</taxon>
        <taxon>Bacillales</taxon>
        <taxon>Alicyclobacillaceae</taxon>
        <taxon>Alicyclobacillus</taxon>
    </lineage>
</organism>
<feature type="transmembrane region" description="Helical" evidence="6">
    <location>
        <begin position="265"/>
        <end position="282"/>
    </location>
</feature>
<feature type="transmembrane region" description="Helical" evidence="6">
    <location>
        <begin position="180"/>
        <end position="198"/>
    </location>
</feature>
<feature type="transmembrane region" description="Helical" evidence="6">
    <location>
        <begin position="384"/>
        <end position="403"/>
    </location>
</feature>
<accession>A0ABY6YYT8</accession>
<keyword evidence="3 6" id="KW-0812">Transmembrane</keyword>
<gene>
    <name evidence="8" type="ORF">NZD86_15130</name>
</gene>
<reference evidence="8" key="1">
    <citation type="submission" date="2022-08" db="EMBL/GenBank/DDBJ databases">
        <title>Alicyclobacillus dauci DSM2870, complete genome.</title>
        <authorList>
            <person name="Wang Q."/>
            <person name="Cai R."/>
            <person name="Wang Z."/>
        </authorList>
    </citation>
    <scope>NUCLEOTIDE SEQUENCE</scope>
    <source>
        <strain evidence="8">DSM 28700</strain>
    </source>
</reference>
<dbReference type="RefSeq" id="WP_268042885.1">
    <property type="nucleotide sequence ID" value="NZ_CP104064.1"/>
</dbReference>
<comment type="subcellular location">
    <subcellularLocation>
        <location evidence="1">Cell membrane</location>
        <topology evidence="1">Multi-pass membrane protein</topology>
    </subcellularLocation>
</comment>
<evidence type="ECO:0000256" key="5">
    <source>
        <dbReference type="ARBA" id="ARBA00023136"/>
    </source>
</evidence>
<evidence type="ECO:0000256" key="6">
    <source>
        <dbReference type="SAM" id="Phobius"/>
    </source>
</evidence>
<dbReference type="SUPFAM" id="SSF103473">
    <property type="entry name" value="MFS general substrate transporter"/>
    <property type="match status" value="1"/>
</dbReference>
<proteinExistence type="predicted"/>
<evidence type="ECO:0000256" key="3">
    <source>
        <dbReference type="ARBA" id="ARBA00022692"/>
    </source>
</evidence>
<dbReference type="PANTHER" id="PTHR43129:SF1">
    <property type="entry name" value="FOSMIDOMYCIN RESISTANCE PROTEIN"/>
    <property type="match status" value="1"/>
</dbReference>
<feature type="transmembrane region" description="Helical" evidence="6">
    <location>
        <begin position="229"/>
        <end position="253"/>
    </location>
</feature>
<feature type="transmembrane region" description="Helical" evidence="6">
    <location>
        <begin position="150"/>
        <end position="174"/>
    </location>
</feature>
<dbReference type="PANTHER" id="PTHR43129">
    <property type="entry name" value="FOSMIDOMYCIN RESISTANCE PROTEIN"/>
    <property type="match status" value="1"/>
</dbReference>
<dbReference type="Proteomes" id="UP001164803">
    <property type="component" value="Chromosome"/>
</dbReference>
<feature type="transmembrane region" description="Helical" evidence="6">
    <location>
        <begin position="319"/>
        <end position="336"/>
    </location>
</feature>
<keyword evidence="9" id="KW-1185">Reference proteome</keyword>
<feature type="transmembrane region" description="Helical" evidence="6">
    <location>
        <begin position="357"/>
        <end position="378"/>
    </location>
</feature>
<protein>
    <submittedName>
        <fullName evidence="8">MFS transporter</fullName>
    </submittedName>
</protein>
<keyword evidence="5 6" id="KW-0472">Membrane</keyword>
<keyword evidence="4 6" id="KW-1133">Transmembrane helix</keyword>
<dbReference type="Gene3D" id="1.20.1250.20">
    <property type="entry name" value="MFS general substrate transporter like domains"/>
    <property type="match status" value="2"/>
</dbReference>
<dbReference type="InterPro" id="IPR020846">
    <property type="entry name" value="MFS_dom"/>
</dbReference>
<evidence type="ECO:0000256" key="1">
    <source>
        <dbReference type="ARBA" id="ARBA00004651"/>
    </source>
</evidence>
<keyword evidence="2" id="KW-0813">Transport</keyword>
<dbReference type="Pfam" id="PF07690">
    <property type="entry name" value="MFS_1"/>
    <property type="match status" value="1"/>
</dbReference>
<feature type="transmembrane region" description="Helical" evidence="6">
    <location>
        <begin position="294"/>
        <end position="313"/>
    </location>
</feature>
<evidence type="ECO:0000313" key="8">
    <source>
        <dbReference type="EMBL" id="WAH35602.1"/>
    </source>
</evidence>